<keyword evidence="4" id="KW-1185">Reference proteome</keyword>
<dbReference type="Gene3D" id="3.40.50.720">
    <property type="entry name" value="NAD(P)-binding Rossmann-like Domain"/>
    <property type="match status" value="1"/>
</dbReference>
<reference evidence="3" key="1">
    <citation type="journal article" date="2020" name="Stud. Mycol.">
        <title>101 Dothideomycetes genomes: a test case for predicting lifestyles and emergence of pathogens.</title>
        <authorList>
            <person name="Haridas S."/>
            <person name="Albert R."/>
            <person name="Binder M."/>
            <person name="Bloem J."/>
            <person name="Labutti K."/>
            <person name="Salamov A."/>
            <person name="Andreopoulos B."/>
            <person name="Baker S."/>
            <person name="Barry K."/>
            <person name="Bills G."/>
            <person name="Bluhm B."/>
            <person name="Cannon C."/>
            <person name="Castanera R."/>
            <person name="Culley D."/>
            <person name="Daum C."/>
            <person name="Ezra D."/>
            <person name="Gonzalez J."/>
            <person name="Henrissat B."/>
            <person name="Kuo A."/>
            <person name="Liang C."/>
            <person name="Lipzen A."/>
            <person name="Lutzoni F."/>
            <person name="Magnuson J."/>
            <person name="Mondo S."/>
            <person name="Nolan M."/>
            <person name="Ohm R."/>
            <person name="Pangilinan J."/>
            <person name="Park H.-J."/>
            <person name="Ramirez L."/>
            <person name="Alfaro M."/>
            <person name="Sun H."/>
            <person name="Tritt A."/>
            <person name="Yoshinaga Y."/>
            <person name="Zwiers L.-H."/>
            <person name="Turgeon B."/>
            <person name="Goodwin S."/>
            <person name="Spatafora J."/>
            <person name="Crous P."/>
            <person name="Grigoriev I."/>
        </authorList>
    </citation>
    <scope>NUCLEOTIDE SEQUENCE</scope>
    <source>
        <strain evidence="3">CBS 125425</strain>
    </source>
</reference>
<keyword evidence="2" id="KW-0560">Oxidoreductase</keyword>
<gene>
    <name evidence="3" type="ORF">EJ04DRAFT_548582</name>
</gene>
<evidence type="ECO:0000256" key="1">
    <source>
        <dbReference type="ARBA" id="ARBA00006484"/>
    </source>
</evidence>
<dbReference type="PANTHER" id="PTHR42901:SF1">
    <property type="entry name" value="ALCOHOL DEHYDROGENASE"/>
    <property type="match status" value="1"/>
</dbReference>
<dbReference type="AlphaFoldDB" id="A0A9P4RAU5"/>
<protein>
    <submittedName>
        <fullName evidence="3">Uncharacterized protein</fullName>
    </submittedName>
</protein>
<dbReference type="Proteomes" id="UP000799444">
    <property type="component" value="Unassembled WGS sequence"/>
</dbReference>
<dbReference type="InterPro" id="IPR002347">
    <property type="entry name" value="SDR_fam"/>
</dbReference>
<name>A0A9P4RAU5_9PLEO</name>
<evidence type="ECO:0000256" key="2">
    <source>
        <dbReference type="ARBA" id="ARBA00023002"/>
    </source>
</evidence>
<dbReference type="GO" id="GO:0016491">
    <property type="term" value="F:oxidoreductase activity"/>
    <property type="evidence" value="ECO:0007669"/>
    <property type="project" value="UniProtKB-KW"/>
</dbReference>
<dbReference type="OrthoDB" id="1933717at2759"/>
<evidence type="ECO:0000313" key="3">
    <source>
        <dbReference type="EMBL" id="KAF2740078.1"/>
    </source>
</evidence>
<dbReference type="PRINTS" id="PR00081">
    <property type="entry name" value="GDHRDH"/>
</dbReference>
<dbReference type="Pfam" id="PF00106">
    <property type="entry name" value="adh_short"/>
    <property type="match status" value="1"/>
</dbReference>
<proteinExistence type="inferred from homology"/>
<accession>A0A9P4RAU5</accession>
<dbReference type="EMBL" id="ML996101">
    <property type="protein sequence ID" value="KAF2740078.1"/>
    <property type="molecule type" value="Genomic_DNA"/>
</dbReference>
<dbReference type="SUPFAM" id="SSF51735">
    <property type="entry name" value="NAD(P)-binding Rossmann-fold domains"/>
    <property type="match status" value="1"/>
</dbReference>
<sequence>MGILFNIRDLGRRWSKSFSTDKPKESFRTHHDATVDSTPAEFQPTHAYAENVEKNRFYSLPAELVLAISDCLDPMGINTLRLTGWRFSKILKAPRRVGLSIEWRYSHFMREDNYLWQCRRERCSTVASKFEAPCSKCRCLHAKADFTFAQLQVGGLERSCKWFEERLRLCEHSSLSFDEVASIPKAKAEHEKGMPNFRICTHPDHGSAAELSYAAPMLGTTPYGMYVLIRSFTIMSVHRNQRPLETALREAMALLPGGICPHYPFTRPRQILPPMRLVVGPPDIDTTFPFFRSQVVDTLPCTPGACRSCNTMANMCEYDSCNARWVLFRRHRFSDSQSDDIVINIITKMGHKAYLKPCSPDWRMKPDSGGSYPEASKDSGYCLDAETYLKCGASVNRYALQARLTEGIKSSRARSRRSVDSDDCLLLRIFGSSDPSVELPRFHFQYILLHLTMFESKHYSSYPAISPTNFRSDIRGKTILITGGNGGIGAAIAKSFALAHASTIIITGRNEAKLLATAQALKASHPSTTISPHILDICDQSAVQSFFDTLTSSPDVLVNNAGFISQVSNFATADLDDWWRAFEINVYGTMLMTQVFLRHRTAHARVDAGPAAIVNINTAGAYGMQYPDRSSYGGSKLGLARCVELLANDVSSDVARFVSVHPGAVESTEVFEKSEMGGGLPFPSTELGLAGDFVAWTAAEMGREGGEWLSGRFLWVNWDVDDVVGRKGEVVEKGLLRMALTE</sequence>
<comment type="similarity">
    <text evidence="1">Belongs to the short-chain dehydrogenases/reductases (SDR) family.</text>
</comment>
<comment type="caution">
    <text evidence="3">The sequence shown here is derived from an EMBL/GenBank/DDBJ whole genome shotgun (WGS) entry which is preliminary data.</text>
</comment>
<dbReference type="PANTHER" id="PTHR42901">
    <property type="entry name" value="ALCOHOL DEHYDROGENASE"/>
    <property type="match status" value="1"/>
</dbReference>
<evidence type="ECO:0000313" key="4">
    <source>
        <dbReference type="Proteomes" id="UP000799444"/>
    </source>
</evidence>
<organism evidence="3 4">
    <name type="scientific">Polyplosphaeria fusca</name>
    <dbReference type="NCBI Taxonomy" id="682080"/>
    <lineage>
        <taxon>Eukaryota</taxon>
        <taxon>Fungi</taxon>
        <taxon>Dikarya</taxon>
        <taxon>Ascomycota</taxon>
        <taxon>Pezizomycotina</taxon>
        <taxon>Dothideomycetes</taxon>
        <taxon>Pleosporomycetidae</taxon>
        <taxon>Pleosporales</taxon>
        <taxon>Tetraplosphaeriaceae</taxon>
        <taxon>Polyplosphaeria</taxon>
    </lineage>
</organism>
<dbReference type="InterPro" id="IPR036291">
    <property type="entry name" value="NAD(P)-bd_dom_sf"/>
</dbReference>